<protein>
    <submittedName>
        <fullName evidence="2">Uncharacterized protein</fullName>
    </submittedName>
</protein>
<keyword evidence="1" id="KW-1133">Transmembrane helix</keyword>
<feature type="transmembrane region" description="Helical" evidence="1">
    <location>
        <begin position="32"/>
        <end position="57"/>
    </location>
</feature>
<feature type="transmembrane region" description="Helical" evidence="1">
    <location>
        <begin position="103"/>
        <end position="124"/>
    </location>
</feature>
<dbReference type="Proteomes" id="UP000185812">
    <property type="component" value="Unassembled WGS sequence"/>
</dbReference>
<keyword evidence="3" id="KW-1185">Reference proteome</keyword>
<keyword evidence="1" id="KW-0812">Transmembrane</keyword>
<dbReference type="AlphaFoldDB" id="A0A1M6UN35"/>
<feature type="transmembrane region" description="Helical" evidence="1">
    <location>
        <begin position="69"/>
        <end position="88"/>
    </location>
</feature>
<reference evidence="3" key="1">
    <citation type="submission" date="2016-11" db="EMBL/GenBank/DDBJ databases">
        <authorList>
            <person name="Varghese N."/>
            <person name="Submissions S."/>
        </authorList>
    </citation>
    <scope>NUCLEOTIDE SEQUENCE [LARGE SCALE GENOMIC DNA]</scope>
    <source>
        <strain evidence="3">DSM 22212</strain>
    </source>
</reference>
<gene>
    <name evidence="2" type="ORF">SAMN04488087_1785</name>
</gene>
<dbReference type="EMBL" id="FRAU01000005">
    <property type="protein sequence ID" value="SHK70634.1"/>
    <property type="molecule type" value="Genomic_DNA"/>
</dbReference>
<accession>A0A1M6UN35</accession>
<evidence type="ECO:0000313" key="2">
    <source>
        <dbReference type="EMBL" id="SHK70634.1"/>
    </source>
</evidence>
<evidence type="ECO:0000256" key="1">
    <source>
        <dbReference type="SAM" id="Phobius"/>
    </source>
</evidence>
<keyword evidence="1" id="KW-0472">Membrane</keyword>
<dbReference type="STRING" id="633813.SAMN04488087_1785"/>
<proteinExistence type="predicted"/>
<evidence type="ECO:0000313" key="3">
    <source>
        <dbReference type="Proteomes" id="UP000185812"/>
    </source>
</evidence>
<sequence>MINWLILSILFLINDFIFYSNSEESSAFHLKIIFNALGRAAVINLAGVGFAHFLLTIAYELENKRISQIVSHIYALVLSVFAMFLIFFELKIWNRTIWDEVDYFIIVILFVVIFILVYLTSLLLPRSMLSSKIGFKLISKDDANQD</sequence>
<name>A0A1M6UN35_9BACT</name>
<organism evidence="2 3">
    <name type="scientific">Rhodothermus profundi</name>
    <dbReference type="NCBI Taxonomy" id="633813"/>
    <lineage>
        <taxon>Bacteria</taxon>
        <taxon>Pseudomonadati</taxon>
        <taxon>Rhodothermota</taxon>
        <taxon>Rhodothermia</taxon>
        <taxon>Rhodothermales</taxon>
        <taxon>Rhodothermaceae</taxon>
        <taxon>Rhodothermus</taxon>
    </lineage>
</organism>